<organism evidence="1 2">
    <name type="scientific">Saccharomonospora amisosensis</name>
    <dbReference type="NCBI Taxonomy" id="1128677"/>
    <lineage>
        <taxon>Bacteria</taxon>
        <taxon>Bacillati</taxon>
        <taxon>Actinomycetota</taxon>
        <taxon>Actinomycetes</taxon>
        <taxon>Pseudonocardiales</taxon>
        <taxon>Pseudonocardiaceae</taxon>
        <taxon>Saccharomonospora</taxon>
    </lineage>
</organism>
<reference evidence="1 2" key="1">
    <citation type="submission" date="2020-03" db="EMBL/GenBank/DDBJ databases">
        <title>Sequencing the genomes of 1000 actinobacteria strains.</title>
        <authorList>
            <person name="Klenk H.-P."/>
        </authorList>
    </citation>
    <scope>NUCLEOTIDE SEQUENCE [LARGE SCALE GENOMIC DNA]</scope>
    <source>
        <strain evidence="1 2">DSM 45685</strain>
    </source>
</reference>
<evidence type="ECO:0000313" key="2">
    <source>
        <dbReference type="Proteomes" id="UP000545493"/>
    </source>
</evidence>
<dbReference type="Proteomes" id="UP000545493">
    <property type="component" value="Unassembled WGS sequence"/>
</dbReference>
<evidence type="ECO:0000313" key="1">
    <source>
        <dbReference type="EMBL" id="NIJ14671.1"/>
    </source>
</evidence>
<accession>A0A7X5UUV9</accession>
<comment type="caution">
    <text evidence="1">The sequence shown here is derived from an EMBL/GenBank/DDBJ whole genome shotgun (WGS) entry which is preliminary data.</text>
</comment>
<dbReference type="RefSeq" id="WP_167176992.1">
    <property type="nucleotide sequence ID" value="NZ_JAAOYM010000002.1"/>
</dbReference>
<dbReference type="Pfam" id="PF06718">
    <property type="entry name" value="DUF1203"/>
    <property type="match status" value="1"/>
</dbReference>
<name>A0A7X5UUV9_9PSEU</name>
<dbReference type="InterPro" id="IPR009593">
    <property type="entry name" value="DUF1203"/>
</dbReference>
<keyword evidence="2" id="KW-1185">Reference proteome</keyword>
<gene>
    <name evidence="1" type="ORF">FHU38_005072</name>
</gene>
<evidence type="ECO:0008006" key="3">
    <source>
        <dbReference type="Google" id="ProtNLM"/>
    </source>
</evidence>
<dbReference type="EMBL" id="JAAOYM010000002">
    <property type="protein sequence ID" value="NIJ14671.1"/>
    <property type="molecule type" value="Genomic_DNA"/>
</dbReference>
<proteinExistence type="predicted"/>
<dbReference type="AlphaFoldDB" id="A0A7X5UUV9"/>
<sequence>MNFRIVPIERAVAEHVRTTMRAYEYDHPAWKAVANGTGTAPCRLCLEPIEPGSESLIAFTYDAFLGREELPLPGPIFVHERDCTPYERTGEFPHRLGKAFVLDAYQAGRRLLSEQRVDTEEVADNLRELLARPGVDYVHVRSARAGCYLCTAVPADSAERT</sequence>
<protein>
    <recommendedName>
        <fullName evidence="3">DUF1203 domain-containing protein</fullName>
    </recommendedName>
</protein>